<dbReference type="AlphaFoldDB" id="A0AAD9LRA7"/>
<proteinExistence type="predicted"/>
<evidence type="ECO:0000313" key="1">
    <source>
        <dbReference type="EMBL" id="KAK1946658.1"/>
    </source>
</evidence>
<keyword evidence="2" id="KW-1185">Reference proteome</keyword>
<comment type="caution">
    <text evidence="1">The sequence shown here is derived from an EMBL/GenBank/DDBJ whole genome shotgun (WGS) entry which is preliminary data.</text>
</comment>
<reference evidence="1" key="1">
    <citation type="submission" date="2023-08" db="EMBL/GenBank/DDBJ databases">
        <title>Reference Genome Resource for the Citrus Pathogen Phytophthora citrophthora.</title>
        <authorList>
            <person name="Moller H."/>
            <person name="Coetzee B."/>
            <person name="Rose L.J."/>
            <person name="Van Niekerk J.M."/>
        </authorList>
    </citation>
    <scope>NUCLEOTIDE SEQUENCE</scope>
    <source>
        <strain evidence="1">STE-U-9442</strain>
    </source>
</reference>
<dbReference type="EMBL" id="JASMQC010000003">
    <property type="protein sequence ID" value="KAK1946658.1"/>
    <property type="molecule type" value="Genomic_DNA"/>
</dbReference>
<accession>A0AAD9LRA7</accession>
<organism evidence="1 2">
    <name type="scientific">Phytophthora citrophthora</name>
    <dbReference type="NCBI Taxonomy" id="4793"/>
    <lineage>
        <taxon>Eukaryota</taxon>
        <taxon>Sar</taxon>
        <taxon>Stramenopiles</taxon>
        <taxon>Oomycota</taxon>
        <taxon>Peronosporomycetes</taxon>
        <taxon>Peronosporales</taxon>
        <taxon>Peronosporaceae</taxon>
        <taxon>Phytophthora</taxon>
    </lineage>
</organism>
<sequence>MYMVAASSTTVGPPALTEARRQWACYEAEQVRAMSLGEAESVAVIPSSPSEGIGGCVSSGGISDAVDVKNGLGSSAERPRCPS</sequence>
<protein>
    <submittedName>
        <fullName evidence="1">Uncharacterized protein</fullName>
    </submittedName>
</protein>
<name>A0AAD9LRA7_9STRA</name>
<evidence type="ECO:0000313" key="2">
    <source>
        <dbReference type="Proteomes" id="UP001259832"/>
    </source>
</evidence>
<dbReference type="Proteomes" id="UP001259832">
    <property type="component" value="Unassembled WGS sequence"/>
</dbReference>
<gene>
    <name evidence="1" type="ORF">P3T76_002210</name>
</gene>